<dbReference type="Pfam" id="PF13556">
    <property type="entry name" value="HTH_30"/>
    <property type="match status" value="1"/>
</dbReference>
<name>A0A8J7WW16_9ACTN</name>
<dbReference type="InterPro" id="IPR042070">
    <property type="entry name" value="PucR_C-HTH_sf"/>
</dbReference>
<evidence type="ECO:0000313" key="4">
    <source>
        <dbReference type="Proteomes" id="UP000677913"/>
    </source>
</evidence>
<proteinExistence type="predicted"/>
<dbReference type="RefSeq" id="WP_211470975.1">
    <property type="nucleotide sequence ID" value="NZ_JAGSXH010000126.1"/>
</dbReference>
<evidence type="ECO:0000259" key="2">
    <source>
        <dbReference type="Pfam" id="PF14361"/>
    </source>
</evidence>
<dbReference type="InterPro" id="IPR025736">
    <property type="entry name" value="PucR_C-HTH_dom"/>
</dbReference>
<sequence>MGGSAGRPVVRALIEKLRADPGTLDGAVAAVRRQSPLVGRLPEHQVRRHVAALLDVAVSAFAHGAAGGGEPGAGGAGGAGEGELGPSAAVAERLAFDRAIQGVPLAALLDGFQAGRVYALSRLIDEARAAGATEELFDALAQLDAYSHELRNRLIDAYRAREEELGRSGYGARARALRGLLLGEPTAAAPEALLEPGVRYHCLIADVTDPRRAAPAEAMLGSGGGVSGFVDGLLCSATPHPPPAERVGQLLVVATPAVRIGDLPEAYRAAVVALAAARARGLRGLREVTTLAVPAAVHAQPRIGRFLAEQRLARLDPTEPFHRLLAQTAITYLEHGRRVESAATALHVHPNTVKHRLRRLSALSDFDQPPQPGDALEHSVRWWWALRAWLD</sequence>
<dbReference type="EMBL" id="JAGSXH010000126">
    <property type="protein sequence ID" value="MBS2966169.1"/>
    <property type="molecule type" value="Genomic_DNA"/>
</dbReference>
<dbReference type="InterPro" id="IPR025751">
    <property type="entry name" value="RsbRD_N_dom"/>
</dbReference>
<dbReference type="AlphaFoldDB" id="A0A8J7WW16"/>
<organism evidence="3 4">
    <name type="scientific">Actinocrinis puniceicyclus</name>
    <dbReference type="NCBI Taxonomy" id="977794"/>
    <lineage>
        <taxon>Bacteria</taxon>
        <taxon>Bacillati</taxon>
        <taxon>Actinomycetota</taxon>
        <taxon>Actinomycetes</taxon>
        <taxon>Catenulisporales</taxon>
        <taxon>Actinospicaceae</taxon>
        <taxon>Actinocrinis</taxon>
    </lineage>
</organism>
<evidence type="ECO:0000259" key="1">
    <source>
        <dbReference type="Pfam" id="PF13556"/>
    </source>
</evidence>
<gene>
    <name evidence="3" type="ORF">KGA66_24195</name>
</gene>
<protein>
    <submittedName>
        <fullName evidence="3">Helix-turn-helix domain-containing protein</fullName>
    </submittedName>
</protein>
<dbReference type="Proteomes" id="UP000677913">
    <property type="component" value="Unassembled WGS sequence"/>
</dbReference>
<accession>A0A8J7WW16</accession>
<keyword evidence="4" id="KW-1185">Reference proteome</keyword>
<dbReference type="Gene3D" id="1.10.10.2840">
    <property type="entry name" value="PucR C-terminal helix-turn-helix domain"/>
    <property type="match status" value="1"/>
</dbReference>
<dbReference type="Pfam" id="PF14361">
    <property type="entry name" value="RsbRD_N"/>
    <property type="match status" value="1"/>
</dbReference>
<comment type="caution">
    <text evidence="3">The sequence shown here is derived from an EMBL/GenBank/DDBJ whole genome shotgun (WGS) entry which is preliminary data.</text>
</comment>
<feature type="domain" description="RsbT co-antagonist protein RsbRD N-terminal" evidence="2">
    <location>
        <begin position="23"/>
        <end position="168"/>
    </location>
</feature>
<reference evidence="3" key="1">
    <citation type="submission" date="2021-04" db="EMBL/GenBank/DDBJ databases">
        <title>Genome based classification of Actinospica acidithermotolerans sp. nov., an actinobacterium isolated from an Indonesian hot spring.</title>
        <authorList>
            <person name="Kusuma A.B."/>
            <person name="Putra K.E."/>
            <person name="Nafisah S."/>
            <person name="Loh J."/>
            <person name="Nouioui I."/>
            <person name="Goodfellow M."/>
        </authorList>
    </citation>
    <scope>NUCLEOTIDE SEQUENCE</scope>
    <source>
        <strain evidence="3">DSM 45618</strain>
    </source>
</reference>
<feature type="domain" description="PucR C-terminal helix-turn-helix" evidence="1">
    <location>
        <begin position="325"/>
        <end position="367"/>
    </location>
</feature>
<evidence type="ECO:0000313" key="3">
    <source>
        <dbReference type="EMBL" id="MBS2966169.1"/>
    </source>
</evidence>